<dbReference type="CDD" id="cd02012">
    <property type="entry name" value="TPP_TK"/>
    <property type="match status" value="1"/>
</dbReference>
<dbReference type="EC" id="2.2.1.1" evidence="5"/>
<comment type="caution">
    <text evidence="5">The sequence shown here is derived from an EMBL/GenBank/DDBJ whole genome shotgun (WGS) entry which is preliminary data.</text>
</comment>
<dbReference type="InterPro" id="IPR005474">
    <property type="entry name" value="Transketolase_N"/>
</dbReference>
<dbReference type="PANTHER" id="PTHR47514">
    <property type="entry name" value="TRANSKETOLASE N-TERMINAL SECTION-RELATED"/>
    <property type="match status" value="1"/>
</dbReference>
<feature type="domain" description="Transketolase N-terminal" evidence="4">
    <location>
        <begin position="17"/>
        <end position="272"/>
    </location>
</feature>
<organism evidence="5 6">
    <name type="scientific">Longimicrobium terrae</name>
    <dbReference type="NCBI Taxonomy" id="1639882"/>
    <lineage>
        <taxon>Bacteria</taxon>
        <taxon>Pseudomonadati</taxon>
        <taxon>Gemmatimonadota</taxon>
        <taxon>Longimicrobiia</taxon>
        <taxon>Longimicrobiales</taxon>
        <taxon>Longimicrobiaceae</taxon>
        <taxon>Longimicrobium</taxon>
    </lineage>
</organism>
<proteinExistence type="inferred from homology"/>
<sequence length="281" mass="30201">MSSDAPLAPLDAAVLRRHAREIRRLTLTSIHQAQTGHAGPSLSMVEILTLLYFRHLRYDPRDPRAEWRDRFVLSKGHGAPGLYATLAHAGVLPREELGSLRRLGTRLQGHPNARDLPGVDASTGSLGQGISIALGMALGFRMDGRSNRVFCILGDGELQEGQNWEAAMAAPALAVPNLVAIVDRNGFQSDGPTESIIPLGDLGAKWRAFGWDVHEVDGHDFHALDAALTAARTSPAPSVVVARTIKGKGVSYMEGVTHWHHHPISDPELAAALDEIEGSPA</sequence>
<keyword evidence="6" id="KW-1185">Reference proteome</keyword>
<evidence type="ECO:0000256" key="3">
    <source>
        <dbReference type="ARBA" id="ARBA00023052"/>
    </source>
</evidence>
<dbReference type="SUPFAM" id="SSF52518">
    <property type="entry name" value="Thiamin diphosphate-binding fold (THDP-binding)"/>
    <property type="match status" value="1"/>
</dbReference>
<dbReference type="Gene3D" id="3.40.50.970">
    <property type="match status" value="1"/>
</dbReference>
<comment type="cofactor">
    <cofactor evidence="1">
        <name>thiamine diphosphate</name>
        <dbReference type="ChEBI" id="CHEBI:58937"/>
    </cofactor>
</comment>
<protein>
    <submittedName>
        <fullName evidence="5">Transketolase</fullName>
        <ecNumber evidence="5">2.2.1.1</ecNumber>
    </submittedName>
</protein>
<dbReference type="EMBL" id="JACHIA010000008">
    <property type="protein sequence ID" value="MBB6071423.1"/>
    <property type="molecule type" value="Genomic_DNA"/>
</dbReference>
<dbReference type="AlphaFoldDB" id="A0A841H082"/>
<dbReference type="RefSeq" id="WP_205761850.1">
    <property type="nucleotide sequence ID" value="NZ_JABDTL010000002.1"/>
</dbReference>
<gene>
    <name evidence="5" type="ORF">HNQ61_003047</name>
</gene>
<name>A0A841H082_9BACT</name>
<dbReference type="InterPro" id="IPR029061">
    <property type="entry name" value="THDP-binding"/>
</dbReference>
<evidence type="ECO:0000313" key="5">
    <source>
        <dbReference type="EMBL" id="MBB6071423.1"/>
    </source>
</evidence>
<evidence type="ECO:0000259" key="4">
    <source>
        <dbReference type="Pfam" id="PF00456"/>
    </source>
</evidence>
<dbReference type="PANTHER" id="PTHR47514:SF1">
    <property type="entry name" value="TRANSKETOLASE N-TERMINAL SECTION-RELATED"/>
    <property type="match status" value="1"/>
</dbReference>
<dbReference type="GO" id="GO:0004802">
    <property type="term" value="F:transketolase activity"/>
    <property type="evidence" value="ECO:0007669"/>
    <property type="project" value="UniProtKB-EC"/>
</dbReference>
<comment type="similarity">
    <text evidence="2">Belongs to the transketolase family.</text>
</comment>
<accession>A0A841H082</accession>
<evidence type="ECO:0000256" key="1">
    <source>
        <dbReference type="ARBA" id="ARBA00001964"/>
    </source>
</evidence>
<dbReference type="Proteomes" id="UP000582837">
    <property type="component" value="Unassembled WGS sequence"/>
</dbReference>
<keyword evidence="3" id="KW-0786">Thiamine pyrophosphate</keyword>
<reference evidence="5 6" key="1">
    <citation type="submission" date="2020-08" db="EMBL/GenBank/DDBJ databases">
        <title>Genomic Encyclopedia of Type Strains, Phase IV (KMG-IV): sequencing the most valuable type-strain genomes for metagenomic binning, comparative biology and taxonomic classification.</title>
        <authorList>
            <person name="Goeker M."/>
        </authorList>
    </citation>
    <scope>NUCLEOTIDE SEQUENCE [LARGE SCALE GENOMIC DNA]</scope>
    <source>
        <strain evidence="5 6">DSM 29007</strain>
    </source>
</reference>
<dbReference type="Pfam" id="PF00456">
    <property type="entry name" value="Transketolase_N"/>
    <property type="match status" value="1"/>
</dbReference>
<evidence type="ECO:0000313" key="6">
    <source>
        <dbReference type="Proteomes" id="UP000582837"/>
    </source>
</evidence>
<evidence type="ECO:0000256" key="2">
    <source>
        <dbReference type="ARBA" id="ARBA00007131"/>
    </source>
</evidence>
<keyword evidence="5" id="KW-0808">Transferase</keyword>